<dbReference type="SUPFAM" id="SSF55729">
    <property type="entry name" value="Acyl-CoA N-acyltransferases (Nat)"/>
    <property type="match status" value="1"/>
</dbReference>
<dbReference type="EMBL" id="CP031700">
    <property type="protein sequence ID" value="QEY26928.1"/>
    <property type="molecule type" value="Genomic_DNA"/>
</dbReference>
<protein>
    <submittedName>
        <fullName evidence="2">N-acetyltransferase</fullName>
    </submittedName>
</protein>
<evidence type="ECO:0000313" key="3">
    <source>
        <dbReference type="Proteomes" id="UP000325713"/>
    </source>
</evidence>
<sequence length="195" mass="21882">MQTPQAVVLRLNAIRLEPLAAEHAEALSRATADGEVWRLVFASAPEPDKTEAYIQTALSTPNRLAFAVIDETSGEVIGSTSYHDINQAAGRVEIGHTWYAKSRWRSHVNTTCKYLLLCHAFETLGCQTVGWRTDILNTRSQQAIERLGAKKDGVIRGFQTRRDGSVRDTVMYSMTREEWPEHKARLQSKLNLSPT</sequence>
<dbReference type="Proteomes" id="UP000325713">
    <property type="component" value="Chromosome"/>
</dbReference>
<name>A0A5J6PVU4_9NEIS</name>
<keyword evidence="2" id="KW-0808">Transferase</keyword>
<dbReference type="OrthoDB" id="5295305at2"/>
<dbReference type="AlphaFoldDB" id="A0A5J6PVU4"/>
<organism evidence="2 3">
    <name type="scientific">Neisseria zalophi</name>
    <dbReference type="NCBI Taxonomy" id="640030"/>
    <lineage>
        <taxon>Bacteria</taxon>
        <taxon>Pseudomonadati</taxon>
        <taxon>Pseudomonadota</taxon>
        <taxon>Betaproteobacteria</taxon>
        <taxon>Neisseriales</taxon>
        <taxon>Neisseriaceae</taxon>
        <taxon>Neisseria</taxon>
    </lineage>
</organism>
<keyword evidence="3" id="KW-1185">Reference proteome</keyword>
<proteinExistence type="predicted"/>
<dbReference type="RefSeq" id="WP_151052666.1">
    <property type="nucleotide sequence ID" value="NZ_CP031700.1"/>
</dbReference>
<gene>
    <name evidence="2" type="ORF">D0T92_10580</name>
</gene>
<dbReference type="InterPro" id="IPR016181">
    <property type="entry name" value="Acyl_CoA_acyltransferase"/>
</dbReference>
<dbReference type="Gene3D" id="3.40.630.30">
    <property type="match status" value="1"/>
</dbReference>
<dbReference type="PANTHER" id="PTHR43610:SF1">
    <property type="entry name" value="N-ACETYLTRANSFERASE DOMAIN-CONTAINING PROTEIN"/>
    <property type="match status" value="1"/>
</dbReference>
<dbReference type="PANTHER" id="PTHR43610">
    <property type="entry name" value="BLL6696 PROTEIN"/>
    <property type="match status" value="1"/>
</dbReference>
<feature type="domain" description="N-acetyltransferase" evidence="1">
    <location>
        <begin position="14"/>
        <end position="177"/>
    </location>
</feature>
<reference evidence="2 3" key="1">
    <citation type="submission" date="2018-08" db="EMBL/GenBank/DDBJ databases">
        <title>Neisseria zalophi ATCC BAA-2455 complete genome.</title>
        <authorList>
            <person name="Veseli I.A."/>
            <person name="Buttler R."/>
            <person name="Mascarenhas dos Santos A.C."/>
            <person name="Pombert J.-F."/>
        </authorList>
    </citation>
    <scope>NUCLEOTIDE SEQUENCE [LARGE SCALE GENOMIC DNA]</scope>
    <source>
        <strain evidence="2 3">ATCC BAA-2455</strain>
    </source>
</reference>
<accession>A0A5J6PVU4</accession>
<dbReference type="KEGG" id="nzl:D0T92_10580"/>
<dbReference type="InterPro" id="IPR000182">
    <property type="entry name" value="GNAT_dom"/>
</dbReference>
<dbReference type="PROSITE" id="PS51186">
    <property type="entry name" value="GNAT"/>
    <property type="match status" value="1"/>
</dbReference>
<dbReference type="GO" id="GO:0016747">
    <property type="term" value="F:acyltransferase activity, transferring groups other than amino-acyl groups"/>
    <property type="evidence" value="ECO:0007669"/>
    <property type="project" value="InterPro"/>
</dbReference>
<evidence type="ECO:0000259" key="1">
    <source>
        <dbReference type="PROSITE" id="PS51186"/>
    </source>
</evidence>
<dbReference type="Pfam" id="PF13302">
    <property type="entry name" value="Acetyltransf_3"/>
    <property type="match status" value="1"/>
</dbReference>
<evidence type="ECO:0000313" key="2">
    <source>
        <dbReference type="EMBL" id="QEY26928.1"/>
    </source>
</evidence>